<dbReference type="Gene3D" id="3.50.50.60">
    <property type="entry name" value="FAD/NAD(P)-binding domain"/>
    <property type="match status" value="3"/>
</dbReference>
<organism evidence="7 8">
    <name type="scientific">Candidatus Promineifilum breve</name>
    <dbReference type="NCBI Taxonomy" id="1806508"/>
    <lineage>
        <taxon>Bacteria</taxon>
        <taxon>Bacillati</taxon>
        <taxon>Chloroflexota</taxon>
        <taxon>Ardenticatenia</taxon>
        <taxon>Candidatus Promineifilales</taxon>
        <taxon>Candidatus Promineifilaceae</taxon>
        <taxon>Candidatus Promineifilum</taxon>
    </lineage>
</organism>
<sequence>MASFHAVIIGGGGTGAAVAHDLTLRGYKVTLVERGEVTSGTTGRHHGLLHSGARYAVNDKESAVECIEENMILRRIAPGSFELNDGLFIALTEEEAAYSHEFIEACHECGIPARRLTAREVLEREPNVNPKVLMGVQVPDATMDAMRMPLRFFATAQHAGATIKPYTEVVDFIKRGNAVSAIRVRDHTTNKEYEIGGDIFISAAGAWSGRVGDMVGVDVPIRPSPGVMLAVRGRLCNMVVNRLHKSGDGDIIVPQRALSVIGTSSWVVEDPDNLGLPQDHIDMMIKYGSELVPGVRTAPFRAAWSAARPLIGPRGADTGRELSRTFKCFDHADEGVEGFVTITGGKATTLRGMAETTANVVCRKMGYEAPCGTRDFVLLPHTAYYA</sequence>
<evidence type="ECO:0000256" key="2">
    <source>
        <dbReference type="ARBA" id="ARBA00007330"/>
    </source>
</evidence>
<dbReference type="EMBL" id="LN890655">
    <property type="protein sequence ID" value="CUS03765.2"/>
    <property type="molecule type" value="Genomic_DNA"/>
</dbReference>
<reference evidence="7" key="1">
    <citation type="submission" date="2016-01" db="EMBL/GenBank/DDBJ databases">
        <authorList>
            <person name="Mcilroy J.S."/>
            <person name="Karst M S."/>
            <person name="Albertsen M."/>
        </authorList>
    </citation>
    <scope>NUCLEOTIDE SEQUENCE</scope>
    <source>
        <strain evidence="7">Cfx-K</strain>
    </source>
</reference>
<dbReference type="PANTHER" id="PTHR11985:SF15">
    <property type="entry name" value="GLYCEROL-3-PHOSPHATE DEHYDROGENASE, MITOCHONDRIAL"/>
    <property type="match status" value="1"/>
</dbReference>
<name>A0A160T4Q8_9CHLR</name>
<dbReference type="PANTHER" id="PTHR11985">
    <property type="entry name" value="GLYCEROL-3-PHOSPHATE DEHYDROGENASE"/>
    <property type="match status" value="1"/>
</dbReference>
<dbReference type="SUPFAM" id="SSF51905">
    <property type="entry name" value="FAD/NAD(P)-binding domain"/>
    <property type="match status" value="1"/>
</dbReference>
<dbReference type="OrthoDB" id="9801699at2"/>
<comment type="cofactor">
    <cofactor evidence="1">
        <name>FAD</name>
        <dbReference type="ChEBI" id="CHEBI:57692"/>
    </cofactor>
</comment>
<dbReference type="GO" id="GO:0006072">
    <property type="term" value="P:glycerol-3-phosphate metabolic process"/>
    <property type="evidence" value="ECO:0007669"/>
    <property type="project" value="InterPro"/>
</dbReference>
<evidence type="ECO:0000313" key="7">
    <source>
        <dbReference type="EMBL" id="CUS03765.2"/>
    </source>
</evidence>
<evidence type="ECO:0000313" key="8">
    <source>
        <dbReference type="Proteomes" id="UP000215027"/>
    </source>
</evidence>
<dbReference type="SUPFAM" id="SSF54373">
    <property type="entry name" value="FAD-linked reductases, C-terminal domain"/>
    <property type="match status" value="1"/>
</dbReference>
<dbReference type="PRINTS" id="PR01001">
    <property type="entry name" value="FADG3PDH"/>
</dbReference>
<dbReference type="InterPro" id="IPR006076">
    <property type="entry name" value="FAD-dep_OxRdtase"/>
</dbReference>
<keyword evidence="4" id="KW-0274">FAD</keyword>
<dbReference type="Pfam" id="PF01266">
    <property type="entry name" value="DAO"/>
    <property type="match status" value="1"/>
</dbReference>
<dbReference type="KEGG" id="pbf:CFX0092_A1887"/>
<keyword evidence="5" id="KW-0560">Oxidoreductase</keyword>
<evidence type="ECO:0000256" key="3">
    <source>
        <dbReference type="ARBA" id="ARBA00022630"/>
    </source>
</evidence>
<comment type="similarity">
    <text evidence="2">Belongs to the FAD-dependent glycerol-3-phosphate dehydrogenase family.</text>
</comment>
<dbReference type="AlphaFoldDB" id="A0A160T4Q8"/>
<dbReference type="RefSeq" id="WP_095043210.1">
    <property type="nucleotide sequence ID" value="NZ_LN890655.1"/>
</dbReference>
<evidence type="ECO:0000256" key="1">
    <source>
        <dbReference type="ARBA" id="ARBA00001974"/>
    </source>
</evidence>
<dbReference type="InterPro" id="IPR036188">
    <property type="entry name" value="FAD/NAD-bd_sf"/>
</dbReference>
<protein>
    <submittedName>
        <fullName evidence="7">FAD dependent oxidoreductase</fullName>
    </submittedName>
</protein>
<accession>A0A160T4Q8</accession>
<keyword evidence="3" id="KW-0285">Flavoprotein</keyword>
<keyword evidence="8" id="KW-1185">Reference proteome</keyword>
<evidence type="ECO:0000256" key="5">
    <source>
        <dbReference type="ARBA" id="ARBA00023002"/>
    </source>
</evidence>
<evidence type="ECO:0000259" key="6">
    <source>
        <dbReference type="Pfam" id="PF01266"/>
    </source>
</evidence>
<dbReference type="GO" id="GO:0004368">
    <property type="term" value="F:glycerol-3-phosphate dehydrogenase (quinone) activity"/>
    <property type="evidence" value="ECO:0007669"/>
    <property type="project" value="InterPro"/>
</dbReference>
<evidence type="ECO:0000256" key="4">
    <source>
        <dbReference type="ARBA" id="ARBA00022827"/>
    </source>
</evidence>
<dbReference type="InterPro" id="IPR000447">
    <property type="entry name" value="G3P_DH_FAD-dep"/>
</dbReference>
<proteinExistence type="inferred from homology"/>
<gene>
    <name evidence="7" type="ORF">CFX0092_A1887</name>
</gene>
<feature type="domain" description="FAD dependent oxidoreductase" evidence="6">
    <location>
        <begin position="6"/>
        <end position="348"/>
    </location>
</feature>
<dbReference type="Proteomes" id="UP000215027">
    <property type="component" value="Chromosome I"/>
</dbReference>